<gene>
    <name evidence="2" type="ORF">PV04_02395</name>
</gene>
<evidence type="ECO:0000313" key="3">
    <source>
        <dbReference type="Proteomes" id="UP000054266"/>
    </source>
</evidence>
<reference evidence="2 3" key="1">
    <citation type="submission" date="2015-01" db="EMBL/GenBank/DDBJ databases">
        <title>The Genome Sequence of Capronia semiimmersa CBS27337.</title>
        <authorList>
            <consortium name="The Broad Institute Genomics Platform"/>
            <person name="Cuomo C."/>
            <person name="de Hoog S."/>
            <person name="Gorbushina A."/>
            <person name="Stielow B."/>
            <person name="Teixiera M."/>
            <person name="Abouelleil A."/>
            <person name="Chapman S.B."/>
            <person name="Priest M."/>
            <person name="Young S.K."/>
            <person name="Wortman J."/>
            <person name="Nusbaum C."/>
            <person name="Birren B."/>
        </authorList>
    </citation>
    <scope>NUCLEOTIDE SEQUENCE [LARGE SCALE GENOMIC DNA]</scope>
    <source>
        <strain evidence="2 3">CBS 27337</strain>
    </source>
</reference>
<dbReference type="Gene3D" id="2.60.110.10">
    <property type="entry name" value="Thaumatin"/>
    <property type="match status" value="1"/>
</dbReference>
<dbReference type="PANTHER" id="PTHR31048">
    <property type="entry name" value="OS03G0233200 PROTEIN"/>
    <property type="match status" value="1"/>
</dbReference>
<dbReference type="SMART" id="SM00205">
    <property type="entry name" value="THN"/>
    <property type="match status" value="1"/>
</dbReference>
<feature type="compositionally biased region" description="Basic residues" evidence="1">
    <location>
        <begin position="16"/>
        <end position="26"/>
    </location>
</feature>
<evidence type="ECO:0000256" key="1">
    <source>
        <dbReference type="SAM" id="MobiDB-lite"/>
    </source>
</evidence>
<evidence type="ECO:0008006" key="4">
    <source>
        <dbReference type="Google" id="ProtNLM"/>
    </source>
</evidence>
<dbReference type="SUPFAM" id="SSF49870">
    <property type="entry name" value="Osmotin, thaumatin-like protein"/>
    <property type="match status" value="1"/>
</dbReference>
<dbReference type="Proteomes" id="UP000054266">
    <property type="component" value="Unassembled WGS sequence"/>
</dbReference>
<dbReference type="InterPro" id="IPR001938">
    <property type="entry name" value="Thaumatin"/>
</dbReference>
<dbReference type="PRINTS" id="PR00347">
    <property type="entry name" value="THAUMATIN"/>
</dbReference>
<name>A0A0D2GDB4_9EURO</name>
<accession>A0A0D2GDB4</accession>
<sequence>MARNIFSPQRSAARGRERRSSRRRQSSSRARMSTLLLVSTILHLPTAQAVTMLPLRVTNNCKEPIWPAILTQEGTPPVSSGFLLRPGETNPQTVGLDWKGRVWARTNCSFPSSGSSPASGQGGAPCQTGDCGMFLQCQGAGQPPATLAEFTLSSATNQAFYDISLVDGYNIPVGIISLLGESGNPNLTDIPPNLTNPVCIGTSSLLAPVGDTSDADFGTNSTFPLPLDQSITSSFVQDWCPWPLQLAPPTKPGDGVYPYPDDNIQRPIFNPCLSACAKWNKAKYCCTGNHGTPASCSPSLYSQQAKKVCPDAYSYAYDDQTSTFIIPQGGGFEVVFCPAGRSTKILQTFGDQLRQLAQTGLATRDIISLAQNVTYIMEKSDAWRVGEPSLDSVVLLLFLVLAVLGQFGPL</sequence>
<dbReference type="Pfam" id="PF00314">
    <property type="entry name" value="Thaumatin"/>
    <property type="match status" value="1"/>
</dbReference>
<dbReference type="HOGENOM" id="CLU_043181_7_1_1"/>
<dbReference type="AlphaFoldDB" id="A0A0D2GDB4"/>
<keyword evidence="3" id="KW-1185">Reference proteome</keyword>
<organism evidence="2 3">
    <name type="scientific">Phialophora macrospora</name>
    <dbReference type="NCBI Taxonomy" id="1851006"/>
    <lineage>
        <taxon>Eukaryota</taxon>
        <taxon>Fungi</taxon>
        <taxon>Dikarya</taxon>
        <taxon>Ascomycota</taxon>
        <taxon>Pezizomycotina</taxon>
        <taxon>Eurotiomycetes</taxon>
        <taxon>Chaetothyriomycetidae</taxon>
        <taxon>Chaetothyriales</taxon>
        <taxon>Herpotrichiellaceae</taxon>
        <taxon>Phialophora</taxon>
    </lineage>
</organism>
<feature type="region of interest" description="Disordered" evidence="1">
    <location>
        <begin position="1"/>
        <end position="30"/>
    </location>
</feature>
<dbReference type="EMBL" id="KN846957">
    <property type="protein sequence ID" value="KIW70089.1"/>
    <property type="molecule type" value="Genomic_DNA"/>
</dbReference>
<dbReference type="STRING" id="5601.A0A0D2GDB4"/>
<protein>
    <recommendedName>
        <fullName evidence="4">Osmotin, thaumatin-like protein</fullName>
    </recommendedName>
</protein>
<evidence type="ECO:0000313" key="2">
    <source>
        <dbReference type="EMBL" id="KIW70089.1"/>
    </source>
</evidence>
<proteinExistence type="predicted"/>
<dbReference type="InterPro" id="IPR037176">
    <property type="entry name" value="Osmotin/thaumatin-like_sf"/>
</dbReference>
<dbReference type="PROSITE" id="PS51367">
    <property type="entry name" value="THAUMATIN_2"/>
    <property type="match status" value="1"/>
</dbReference>